<dbReference type="AlphaFoldDB" id="M0BTI7"/>
<sequence length="232" mass="22886">MVHNSAESTREELTRRAAGVVTRRRALGAGTSAVSLALAGCLSDDASDEDDTSDGQNGSGTGGGSGDGSGDGSGSDGGGGTDGGSESGGGSGTGGGGTGDITIPDGLGDVDIEGELVGNSVDGLEVVDHQPYEADGHSTVVDGAFSLIVTVENTGEQEIDLLGYTYSLSLYDASGSVISEGASTRSLEYGVSAGEIGAVETWSGNGAMAENVARYELSLTCDGMFADGVYCE</sequence>
<comment type="caution">
    <text evidence="2">The sequence shown here is derived from an EMBL/GenBank/DDBJ whole genome shotgun (WGS) entry which is preliminary data.</text>
</comment>
<proteinExistence type="predicted"/>
<keyword evidence="3" id="KW-1185">Reference proteome</keyword>
<gene>
    <name evidence="2" type="ORF">C479_02646</name>
</gene>
<dbReference type="Proteomes" id="UP000011560">
    <property type="component" value="Unassembled WGS sequence"/>
</dbReference>
<name>M0BTI7_9EURY</name>
<feature type="compositionally biased region" description="Gly residues" evidence="1">
    <location>
        <begin position="57"/>
        <end position="99"/>
    </location>
</feature>
<feature type="region of interest" description="Disordered" evidence="1">
    <location>
        <begin position="43"/>
        <end position="113"/>
    </location>
</feature>
<protein>
    <submittedName>
        <fullName evidence="2">Uncharacterized protein</fullName>
    </submittedName>
</protein>
<dbReference type="OrthoDB" id="385403at2157"/>
<organism evidence="2 3">
    <name type="scientific">Halovivax asiaticus JCM 14624</name>
    <dbReference type="NCBI Taxonomy" id="1227490"/>
    <lineage>
        <taxon>Archaea</taxon>
        <taxon>Methanobacteriati</taxon>
        <taxon>Methanobacteriota</taxon>
        <taxon>Stenosarchaea group</taxon>
        <taxon>Halobacteria</taxon>
        <taxon>Halobacteriales</taxon>
        <taxon>Natrialbaceae</taxon>
        <taxon>Halovivax</taxon>
    </lineage>
</organism>
<reference evidence="2 3" key="1">
    <citation type="journal article" date="2014" name="PLoS Genet.">
        <title>Phylogenetically driven sequencing of extremely halophilic archaea reveals strategies for static and dynamic osmo-response.</title>
        <authorList>
            <person name="Becker E.A."/>
            <person name="Seitzer P.M."/>
            <person name="Tritt A."/>
            <person name="Larsen D."/>
            <person name="Krusor M."/>
            <person name="Yao A.I."/>
            <person name="Wu D."/>
            <person name="Madern D."/>
            <person name="Eisen J.A."/>
            <person name="Darling A.E."/>
            <person name="Facciotti M.T."/>
        </authorList>
    </citation>
    <scope>NUCLEOTIDE SEQUENCE [LARGE SCALE GENOMIC DNA]</scope>
    <source>
        <strain evidence="2 3">JCM 14624</strain>
    </source>
</reference>
<dbReference type="PATRIC" id="fig|1227490.4.peg.538"/>
<accession>M0BTI7</accession>
<dbReference type="RefSeq" id="WP_007697427.1">
    <property type="nucleotide sequence ID" value="NZ_AOIQ01000006.1"/>
</dbReference>
<evidence type="ECO:0000313" key="2">
    <source>
        <dbReference type="EMBL" id="ELZ13708.1"/>
    </source>
</evidence>
<evidence type="ECO:0000313" key="3">
    <source>
        <dbReference type="Proteomes" id="UP000011560"/>
    </source>
</evidence>
<feature type="region of interest" description="Disordered" evidence="1">
    <location>
        <begin position="1"/>
        <end position="26"/>
    </location>
</feature>
<dbReference type="EMBL" id="AOIQ01000006">
    <property type="protein sequence ID" value="ELZ13708.1"/>
    <property type="molecule type" value="Genomic_DNA"/>
</dbReference>
<evidence type="ECO:0000256" key="1">
    <source>
        <dbReference type="SAM" id="MobiDB-lite"/>
    </source>
</evidence>